<feature type="transmembrane region" description="Helical" evidence="13">
    <location>
        <begin position="326"/>
        <end position="346"/>
    </location>
</feature>
<dbReference type="PANTHER" id="PTHR10408:SF7">
    <property type="entry name" value="DIACYLGLYCEROL O-ACYLTRANSFERASE 1"/>
    <property type="match status" value="1"/>
</dbReference>
<feature type="compositionally biased region" description="Basic and acidic residues" evidence="12">
    <location>
        <begin position="26"/>
        <end position="35"/>
    </location>
</feature>
<dbReference type="Proteomes" id="UP000078560">
    <property type="component" value="Unassembled WGS sequence"/>
</dbReference>
<feature type="transmembrane region" description="Helical" evidence="13">
    <location>
        <begin position="614"/>
        <end position="635"/>
    </location>
</feature>
<keyword evidence="7 13" id="KW-1133">Transmembrane helix</keyword>
<evidence type="ECO:0000313" key="15">
    <source>
        <dbReference type="Proteomes" id="UP000078560"/>
    </source>
</evidence>
<comment type="similarity">
    <text evidence="3 10">Belongs to the membrane-bound acyltransferase family. Sterol o-acyltransferase subfamily.</text>
</comment>
<feature type="compositionally biased region" description="Basic and acidic residues" evidence="12">
    <location>
        <begin position="377"/>
        <end position="408"/>
    </location>
</feature>
<evidence type="ECO:0000256" key="13">
    <source>
        <dbReference type="SAM" id="Phobius"/>
    </source>
</evidence>
<evidence type="ECO:0000256" key="12">
    <source>
        <dbReference type="SAM" id="MobiDB-lite"/>
    </source>
</evidence>
<evidence type="ECO:0000256" key="4">
    <source>
        <dbReference type="ARBA" id="ARBA00022679"/>
    </source>
</evidence>
<accession>A0A1A8VT93</accession>
<dbReference type="GO" id="GO:0004144">
    <property type="term" value="F:diacylglycerol O-acyltransferase activity"/>
    <property type="evidence" value="ECO:0007669"/>
    <property type="project" value="UniProtKB-ARBA"/>
</dbReference>
<dbReference type="InterPro" id="IPR014371">
    <property type="entry name" value="Oat_ACAT_DAG_ARE"/>
</dbReference>
<evidence type="ECO:0000256" key="6">
    <source>
        <dbReference type="ARBA" id="ARBA00022824"/>
    </source>
</evidence>
<dbReference type="AlphaFoldDB" id="A0A1A8VT93"/>
<comment type="pathway">
    <text evidence="2">Lipid metabolism.</text>
</comment>
<evidence type="ECO:0000256" key="9">
    <source>
        <dbReference type="ARBA" id="ARBA00023315"/>
    </source>
</evidence>
<comment type="subcellular location">
    <subcellularLocation>
        <location evidence="1 10">Endoplasmic reticulum membrane</location>
        <topology evidence="1 10">Multi-pass membrane protein</topology>
    </subcellularLocation>
</comment>
<keyword evidence="4 10" id="KW-0808">Transferase</keyword>
<evidence type="ECO:0000256" key="5">
    <source>
        <dbReference type="ARBA" id="ARBA00022692"/>
    </source>
</evidence>
<name>A0A1A8VT93_PLAOA</name>
<dbReference type="Pfam" id="PF01469">
    <property type="entry name" value="Pentapeptide_2"/>
    <property type="match status" value="1"/>
</dbReference>
<evidence type="ECO:0000256" key="10">
    <source>
        <dbReference type="PIRNR" id="PIRNR000439"/>
    </source>
</evidence>
<reference evidence="15" key="1">
    <citation type="submission" date="2016-05" db="EMBL/GenBank/DDBJ databases">
        <authorList>
            <person name="Naeem Raeece"/>
        </authorList>
    </citation>
    <scope>NUCLEOTIDE SEQUENCE [LARGE SCALE GENOMIC DNA]</scope>
</reference>
<dbReference type="GO" id="GO:0019432">
    <property type="term" value="P:triglyceride biosynthetic process"/>
    <property type="evidence" value="ECO:0007669"/>
    <property type="project" value="TreeGrafter"/>
</dbReference>
<feature type="transmembrane region" description="Helical" evidence="13">
    <location>
        <begin position="104"/>
        <end position="122"/>
    </location>
</feature>
<dbReference type="PIRSF" id="PIRSF000439">
    <property type="entry name" value="Oat_ACAT_DAG_ARE"/>
    <property type="match status" value="1"/>
</dbReference>
<sequence length="677" mass="78799">MPPQTDTSARGGGPFEHSGRSGRIGGRCDRGRSETKNCVAAQRRKRQTMNGGIGIGGNANVGRESERRSGDVSKFKGRPLFENLHKKAQTSLLSHKSLEIDMKGFFNLLVIIIFTINFRLVLENFKKYGKIIRMPNRCDIDRNLPLFICFVCLNISVIFSWFIERYVACWLYHCVDEKNKTATVFATDQSKLNSFLSMKKINCSQASDEITNDGSVNSNGKNCGVRMRYMGKLEEESYDDLTSGVCPFRDNSDDHFQGSIKENVISHSPDMGTSSIEASTGSVCYGELLPHGWKNFHLSIFLLRCINSIFILLFPYLTVSHYDAEPVLSTMLLTLSIVWFFKMYSFHQVCYDTRKLYIDGINLDRVNLDKTNTGRENTGRENTGRENTGRENTGRENAGRENAGRENTGRENDLSLDIRYIKTYPYCLNLKNYYTYILMPTMCFQYTYPRTEKIRWVLIFKHILEVIFLLIMIKIISDQYIFNTIENTFTMKEFKSAKFIVKITHLVERMLKVSIPTLYIWLIGFLIVFHHWCNILAEITKFGDRLFYKDWWNANSFAEYWRKWNLPIHYFVYRHINKPLIYYGVNKTFSMIIVFFISALLHEYLISIPLKLGFSGYIFFFFIGQIPLIHLTNNVYFKKHKTIGNSIFWIVFCVTGQPLILFIYYYSWIEKQGILKS</sequence>
<feature type="active site" evidence="11">
    <location>
        <position position="602"/>
    </location>
</feature>
<feature type="transmembrane region" description="Helical" evidence="13">
    <location>
        <begin position="296"/>
        <end position="319"/>
    </location>
</feature>
<evidence type="ECO:0000256" key="11">
    <source>
        <dbReference type="PIRSR" id="PIRSR000439-1"/>
    </source>
</evidence>
<evidence type="ECO:0000313" key="14">
    <source>
        <dbReference type="EMBL" id="SBS82906.1"/>
    </source>
</evidence>
<dbReference type="EMBL" id="FLQU01000231">
    <property type="protein sequence ID" value="SBS82906.1"/>
    <property type="molecule type" value="Genomic_DNA"/>
</dbReference>
<organism evidence="14 15">
    <name type="scientific">Plasmodium ovale curtisi</name>
    <dbReference type="NCBI Taxonomy" id="864141"/>
    <lineage>
        <taxon>Eukaryota</taxon>
        <taxon>Sar</taxon>
        <taxon>Alveolata</taxon>
        <taxon>Apicomplexa</taxon>
        <taxon>Aconoidasida</taxon>
        <taxon>Haemosporida</taxon>
        <taxon>Plasmodiidae</taxon>
        <taxon>Plasmodium</taxon>
        <taxon>Plasmodium (Plasmodium)</taxon>
    </lineage>
</organism>
<dbReference type="Pfam" id="PF03062">
    <property type="entry name" value="MBOAT"/>
    <property type="match status" value="1"/>
</dbReference>
<feature type="transmembrane region" description="Helical" evidence="13">
    <location>
        <begin position="143"/>
        <end position="163"/>
    </location>
</feature>
<dbReference type="InterPro" id="IPR004299">
    <property type="entry name" value="MBOAT_fam"/>
</dbReference>
<keyword evidence="6 10" id="KW-0256">Endoplasmic reticulum</keyword>
<feature type="transmembrane region" description="Helical" evidence="13">
    <location>
        <begin position="518"/>
        <end position="537"/>
    </location>
</feature>
<evidence type="ECO:0000256" key="7">
    <source>
        <dbReference type="ARBA" id="ARBA00022989"/>
    </source>
</evidence>
<evidence type="ECO:0000256" key="1">
    <source>
        <dbReference type="ARBA" id="ARBA00004477"/>
    </source>
</evidence>
<evidence type="ECO:0000256" key="3">
    <source>
        <dbReference type="ARBA" id="ARBA00009010"/>
    </source>
</evidence>
<proteinExistence type="inferred from homology"/>
<dbReference type="PANTHER" id="PTHR10408">
    <property type="entry name" value="STEROL O-ACYLTRANSFERASE"/>
    <property type="match status" value="1"/>
</dbReference>
<feature type="region of interest" description="Disordered" evidence="12">
    <location>
        <begin position="371"/>
        <end position="408"/>
    </location>
</feature>
<keyword evidence="8 10" id="KW-0472">Membrane</keyword>
<gene>
    <name evidence="14" type="ORF">POVCU2_0017820</name>
</gene>
<evidence type="ECO:0000256" key="2">
    <source>
        <dbReference type="ARBA" id="ARBA00005189"/>
    </source>
</evidence>
<keyword evidence="9 10" id="KW-0012">Acyltransferase</keyword>
<keyword evidence="5 13" id="KW-0812">Transmembrane</keyword>
<dbReference type="InterPro" id="IPR002989">
    <property type="entry name" value="Mycobac_pentapep"/>
</dbReference>
<dbReference type="GO" id="GO:0005789">
    <property type="term" value="C:endoplasmic reticulum membrane"/>
    <property type="evidence" value="ECO:0007669"/>
    <property type="project" value="UniProtKB-SubCell"/>
</dbReference>
<feature type="transmembrane region" description="Helical" evidence="13">
    <location>
        <begin position="580"/>
        <end position="602"/>
    </location>
</feature>
<feature type="region of interest" description="Disordered" evidence="12">
    <location>
        <begin position="1"/>
        <end position="74"/>
    </location>
</feature>
<feature type="transmembrane region" description="Helical" evidence="13">
    <location>
        <begin position="456"/>
        <end position="476"/>
    </location>
</feature>
<protein>
    <recommendedName>
        <fullName evidence="10">O-acyltransferase</fullName>
    </recommendedName>
</protein>
<evidence type="ECO:0000256" key="8">
    <source>
        <dbReference type="ARBA" id="ARBA00023136"/>
    </source>
</evidence>
<feature type="compositionally biased region" description="Basic and acidic residues" evidence="12">
    <location>
        <begin position="63"/>
        <end position="74"/>
    </location>
</feature>
<feature type="transmembrane region" description="Helical" evidence="13">
    <location>
        <begin position="647"/>
        <end position="667"/>
    </location>
</feature>